<sequence length="171" mass="18651">MGLQAFVAETVRRSLSEKEGYPLGVRGYQLGPSFAPVAYLLKKLDLTTQRWASCIRALAAVELLIRLRGAKEFHTAWTVMKQSATPGSGNTPAFSGPPKMVNTPQGSLLSDPCEIHPWETSSSSGWHQVLQPLSQDKLLGQVVMAHTFNPSTGSTELVPGQLRLLHRETLS</sequence>
<dbReference type="RefSeq" id="XP_027287824.1">
    <property type="nucleotide sequence ID" value="XM_027432023.2"/>
</dbReference>
<dbReference type="GeneID" id="100759413"/>
<gene>
    <name evidence="2 3" type="primary">Fam104b</name>
</gene>
<dbReference type="KEGG" id="cge:100759413"/>
<reference evidence="1" key="2">
    <citation type="journal article" date="2020" name="Biotechnol. Bioeng.">
        <title>Chromosome-scale scaffolds for the Chinese hamster reference genome assembly to facilitate the study of the CHO epigenome.</title>
        <authorList>
            <person name="Hilliard W."/>
            <person name="MacDonald M."/>
            <person name="Lee K.H."/>
        </authorList>
    </citation>
    <scope>NUCLEOTIDE SEQUENCE [LARGE SCALE GENOMIC DNA]</scope>
    <source>
        <strain evidence="1">17A/GY</strain>
    </source>
</reference>
<proteinExistence type="predicted"/>
<accession>A0A9J7GJ80</accession>
<evidence type="ECO:0000313" key="3">
    <source>
        <dbReference type="RefSeq" id="XP_035305774.1"/>
    </source>
</evidence>
<dbReference type="Gene3D" id="3.10.20.370">
    <property type="match status" value="1"/>
</dbReference>
<keyword evidence="1" id="KW-1185">Reference proteome</keyword>
<dbReference type="AlphaFoldDB" id="A0A9J7GJ80"/>
<reference evidence="2 3" key="3">
    <citation type="submission" date="2025-04" db="UniProtKB">
        <authorList>
            <consortium name="RefSeq"/>
        </authorList>
    </citation>
    <scope>IDENTIFICATION</scope>
    <source>
        <strain evidence="2 3">17A/GY</strain>
        <tissue evidence="2 3">Liver</tissue>
    </source>
</reference>
<dbReference type="CTD" id="90736"/>
<evidence type="ECO:0000313" key="2">
    <source>
        <dbReference type="RefSeq" id="XP_027287824.1"/>
    </source>
</evidence>
<reference evidence="1" key="1">
    <citation type="journal article" date="2018" name="Biotechnol. Bioeng.">
        <title>A reference genome of the Chinese hamster based on a hybrid assembly strategy.</title>
        <authorList>
            <person name="Rupp O."/>
            <person name="MacDonald M.L."/>
            <person name="Li S."/>
            <person name="Dhiman H."/>
            <person name="Polson S."/>
            <person name="Griep S."/>
            <person name="Heffner K."/>
            <person name="Hernandez I."/>
            <person name="Brinkrolf K."/>
            <person name="Jadhav V."/>
            <person name="Samoudi M."/>
            <person name="Hao H."/>
            <person name="Kingham B."/>
            <person name="Goesmann A."/>
            <person name="Betenbaugh M.J."/>
            <person name="Lewis N.E."/>
            <person name="Borth N."/>
            <person name="Lee K.H."/>
        </authorList>
    </citation>
    <scope>NUCLEOTIDE SEQUENCE [LARGE SCALE GENOMIC DNA]</scope>
    <source>
        <strain evidence="1">17A/GY</strain>
    </source>
</reference>
<evidence type="ECO:0000313" key="1">
    <source>
        <dbReference type="Proteomes" id="UP001108280"/>
    </source>
</evidence>
<dbReference type="RefSeq" id="XP_035305774.1">
    <property type="nucleotide sequence ID" value="XM_035449883.1"/>
</dbReference>
<name>A0A9J7GJ80_CRIGR</name>
<protein>
    <submittedName>
        <fullName evidence="2 3">Protein FAM104B isoform X1</fullName>
    </submittedName>
</protein>
<dbReference type="Proteomes" id="UP001108280">
    <property type="component" value="Chromosome X"/>
</dbReference>
<organism evidence="1 2">
    <name type="scientific">Cricetulus griseus</name>
    <name type="common">Chinese hamster</name>
    <name type="synonym">Cricetulus barabensis griseus</name>
    <dbReference type="NCBI Taxonomy" id="10029"/>
    <lineage>
        <taxon>Eukaryota</taxon>
        <taxon>Metazoa</taxon>
        <taxon>Chordata</taxon>
        <taxon>Craniata</taxon>
        <taxon>Vertebrata</taxon>
        <taxon>Euteleostomi</taxon>
        <taxon>Mammalia</taxon>
        <taxon>Eutheria</taxon>
        <taxon>Euarchontoglires</taxon>
        <taxon>Glires</taxon>
        <taxon>Rodentia</taxon>
        <taxon>Myomorpha</taxon>
        <taxon>Muroidea</taxon>
        <taxon>Cricetidae</taxon>
        <taxon>Cricetinae</taxon>
        <taxon>Cricetulus</taxon>
    </lineage>
</organism>